<keyword evidence="8" id="KW-0472">Membrane</keyword>
<dbReference type="FunFam" id="3.40.1810.10:FF:000013">
    <property type="entry name" value="Transcription factor, MADS-box"/>
    <property type="match status" value="1"/>
</dbReference>
<feature type="compositionally biased region" description="Low complexity" evidence="7">
    <location>
        <begin position="499"/>
        <end position="518"/>
    </location>
</feature>
<feature type="compositionally biased region" description="Polar residues" evidence="7">
    <location>
        <begin position="409"/>
        <end position="422"/>
    </location>
</feature>
<dbReference type="PROSITE" id="PS50066">
    <property type="entry name" value="MADS_BOX_2"/>
    <property type="match status" value="1"/>
</dbReference>
<dbReference type="InterPro" id="IPR036879">
    <property type="entry name" value="TF_MADSbox_sf"/>
</dbReference>
<feature type="region of interest" description="Disordered" evidence="7">
    <location>
        <begin position="212"/>
        <end position="349"/>
    </location>
</feature>
<dbReference type="GO" id="GO:0046983">
    <property type="term" value="F:protein dimerization activity"/>
    <property type="evidence" value="ECO:0007669"/>
    <property type="project" value="InterPro"/>
</dbReference>
<dbReference type="SUPFAM" id="SSF55455">
    <property type="entry name" value="SRF-like"/>
    <property type="match status" value="1"/>
</dbReference>
<keyword evidence="4" id="KW-0804">Transcription</keyword>
<dbReference type="OrthoDB" id="1898716at2759"/>
<feature type="region of interest" description="Disordered" evidence="7">
    <location>
        <begin position="572"/>
        <end position="607"/>
    </location>
</feature>
<evidence type="ECO:0000256" key="6">
    <source>
        <dbReference type="ARBA" id="ARBA00025805"/>
    </source>
</evidence>
<proteinExistence type="inferred from homology"/>
<evidence type="ECO:0000256" key="4">
    <source>
        <dbReference type="ARBA" id="ARBA00023163"/>
    </source>
</evidence>
<organism evidence="10 11">
    <name type="scientific">Monilinia fructigena</name>
    <dbReference type="NCBI Taxonomy" id="38457"/>
    <lineage>
        <taxon>Eukaryota</taxon>
        <taxon>Fungi</taxon>
        <taxon>Dikarya</taxon>
        <taxon>Ascomycota</taxon>
        <taxon>Pezizomycotina</taxon>
        <taxon>Leotiomycetes</taxon>
        <taxon>Helotiales</taxon>
        <taxon>Sclerotiniaceae</taxon>
        <taxon>Monilinia</taxon>
    </lineage>
</organism>
<sequence length="660" mass="71653">MGRRKIEIKAIKDDRNRSVTFLKRKGGLFKKAHELSVLCSVDVAVIIFGSNKKLYEYSSSDIGEIMTRYQYYGGANEHKGPSDYSGKGKGMDDDDDDDDGSPPSHHGSVEPPQMMPPQFQHSPYQHIRHHTPSASPPIPNGVFQHLPQQRQHTPQPGMGSGHHLEMHYEDQAPLCRSILMGLLQMANLLMRQIHPLQSSNDTWSATHPHALPQHIQGLPQGMSHPHQSPGPQYATFCTPAESTAPPSTSSPPSTTFAAASSTSSAASPAAFSTATPATAPTAPTSNFSTAPSSSTKRPASSRATASPPQPQPQQQQMPQPPPPQPQQPQPSPEQQQAQPPQQILEPVKRLSVKSRSIFTPIDESRSILSQHWASSTSNTDSIKEELNDRSQSVDVTVNRIKPPSPPQRPQTHNKNRNISLSSLPDGFTPPSRTNSAQLSVAGGKRPVLKVQIPEEASDNGASATAEDLSSPRSASAANPQARRNGGDHGGMVLPPPSPSASALLSAGSNASGNNNSNNNIIETVTPVSALPSRFMTNEFLPSPSSFYPEWNYGRGGDSNTLPSPLNFATPVVGTGPSFLRDDNGERGGKRKTPEQDENRDVGDQKRPRDLSMNCYGYEIHEHEHLVVEKMFFVGGTELNLHFLGIFYCIYIWEGVFLLIL</sequence>
<name>A0A395J6I8_9HELO</name>
<feature type="compositionally biased region" description="Basic and acidic residues" evidence="7">
    <location>
        <begin position="579"/>
        <end position="607"/>
    </location>
</feature>
<dbReference type="GO" id="GO:0000978">
    <property type="term" value="F:RNA polymerase II cis-regulatory region sequence-specific DNA binding"/>
    <property type="evidence" value="ECO:0007669"/>
    <property type="project" value="TreeGrafter"/>
</dbReference>
<evidence type="ECO:0000256" key="2">
    <source>
        <dbReference type="ARBA" id="ARBA00023015"/>
    </source>
</evidence>
<protein>
    <recommendedName>
        <fullName evidence="9">MADS-box domain-containing protein</fullName>
    </recommendedName>
</protein>
<dbReference type="PROSITE" id="PS00350">
    <property type="entry name" value="MADS_BOX_1"/>
    <property type="match status" value="1"/>
</dbReference>
<dbReference type="GO" id="GO:0005634">
    <property type="term" value="C:nucleus"/>
    <property type="evidence" value="ECO:0007669"/>
    <property type="project" value="UniProtKB-SubCell"/>
</dbReference>
<keyword evidence="3" id="KW-0238">DNA-binding</keyword>
<dbReference type="PANTHER" id="PTHR11945">
    <property type="entry name" value="MADS BOX PROTEIN"/>
    <property type="match status" value="1"/>
</dbReference>
<dbReference type="EMBL" id="QKRW01000002">
    <property type="protein sequence ID" value="RAL68112.1"/>
    <property type="molecule type" value="Genomic_DNA"/>
</dbReference>
<keyword evidence="11" id="KW-1185">Reference proteome</keyword>
<evidence type="ECO:0000256" key="1">
    <source>
        <dbReference type="ARBA" id="ARBA00004123"/>
    </source>
</evidence>
<comment type="similarity">
    <text evidence="6">Belongs to the MEF2 family.</text>
</comment>
<dbReference type="InterPro" id="IPR033896">
    <property type="entry name" value="MEF2-like_N"/>
</dbReference>
<gene>
    <name evidence="10" type="ORF">DID88_008825</name>
</gene>
<keyword evidence="8" id="KW-0812">Transmembrane</keyword>
<dbReference type="GO" id="GO:0045944">
    <property type="term" value="P:positive regulation of transcription by RNA polymerase II"/>
    <property type="evidence" value="ECO:0007669"/>
    <property type="project" value="InterPro"/>
</dbReference>
<evidence type="ECO:0000313" key="11">
    <source>
        <dbReference type="Proteomes" id="UP000249056"/>
    </source>
</evidence>
<feature type="transmembrane region" description="Helical" evidence="8">
    <location>
        <begin position="640"/>
        <end position="659"/>
    </location>
</feature>
<feature type="compositionally biased region" description="Low complexity" evidence="7">
    <location>
        <begin position="238"/>
        <end position="295"/>
    </location>
</feature>
<keyword evidence="5" id="KW-0539">Nucleus</keyword>
<evidence type="ECO:0000256" key="5">
    <source>
        <dbReference type="ARBA" id="ARBA00023242"/>
    </source>
</evidence>
<dbReference type="GO" id="GO:0008301">
    <property type="term" value="F:DNA binding, bending"/>
    <property type="evidence" value="ECO:0007669"/>
    <property type="project" value="UniProtKB-ARBA"/>
</dbReference>
<dbReference type="Proteomes" id="UP000249056">
    <property type="component" value="Unassembled WGS sequence"/>
</dbReference>
<feature type="region of interest" description="Disordered" evidence="7">
    <location>
        <begin position="73"/>
        <end position="135"/>
    </location>
</feature>
<evidence type="ECO:0000256" key="8">
    <source>
        <dbReference type="SAM" id="Phobius"/>
    </source>
</evidence>
<evidence type="ECO:0000256" key="3">
    <source>
        <dbReference type="ARBA" id="ARBA00023125"/>
    </source>
</evidence>
<dbReference type="GO" id="GO:0033554">
    <property type="term" value="P:cellular response to stress"/>
    <property type="evidence" value="ECO:0007669"/>
    <property type="project" value="UniProtKB-ARBA"/>
</dbReference>
<evidence type="ECO:0000313" key="10">
    <source>
        <dbReference type="EMBL" id="RAL68112.1"/>
    </source>
</evidence>
<dbReference type="Pfam" id="PF00319">
    <property type="entry name" value="SRF-TF"/>
    <property type="match status" value="1"/>
</dbReference>
<reference evidence="10 11" key="1">
    <citation type="submission" date="2018-06" db="EMBL/GenBank/DDBJ databases">
        <title>Genome Sequence of the Brown Rot Fungal Pathogen Monilinia fructigena.</title>
        <authorList>
            <person name="Landi L."/>
            <person name="De Miccolis Angelini R.M."/>
            <person name="Pollastro S."/>
            <person name="Abate D."/>
            <person name="Faretra F."/>
            <person name="Romanazzi G."/>
        </authorList>
    </citation>
    <scope>NUCLEOTIDE SEQUENCE [LARGE SCALE GENOMIC DNA]</scope>
    <source>
        <strain evidence="10 11">Mfrg269</strain>
    </source>
</reference>
<feature type="compositionally biased region" description="Low complexity" evidence="7">
    <location>
        <begin position="332"/>
        <end position="342"/>
    </location>
</feature>
<keyword evidence="8" id="KW-1133">Transmembrane helix</keyword>
<dbReference type="InterPro" id="IPR002100">
    <property type="entry name" value="TF_MADSbox"/>
</dbReference>
<dbReference type="PRINTS" id="PR00404">
    <property type="entry name" value="MADSDOMAIN"/>
</dbReference>
<evidence type="ECO:0000256" key="7">
    <source>
        <dbReference type="SAM" id="MobiDB-lite"/>
    </source>
</evidence>
<accession>A0A395J6I8</accession>
<feature type="compositionally biased region" description="Polar residues" evidence="7">
    <location>
        <begin position="296"/>
        <end position="306"/>
    </location>
</feature>
<dbReference type="Gene3D" id="3.40.1810.10">
    <property type="entry name" value="Transcription factor, MADS-box"/>
    <property type="match status" value="1"/>
</dbReference>
<feature type="region of interest" description="Disordered" evidence="7">
    <location>
        <begin position="372"/>
        <end position="518"/>
    </location>
</feature>
<dbReference type="GO" id="GO:0000981">
    <property type="term" value="F:DNA-binding transcription factor activity, RNA polymerase II-specific"/>
    <property type="evidence" value="ECO:0007669"/>
    <property type="project" value="TreeGrafter"/>
</dbReference>
<dbReference type="SMART" id="SM00432">
    <property type="entry name" value="MADS"/>
    <property type="match status" value="1"/>
</dbReference>
<evidence type="ECO:0000259" key="9">
    <source>
        <dbReference type="PROSITE" id="PS50066"/>
    </source>
</evidence>
<feature type="domain" description="MADS-box" evidence="9">
    <location>
        <begin position="1"/>
        <end position="61"/>
    </location>
</feature>
<comment type="subcellular location">
    <subcellularLocation>
        <location evidence="1">Nucleus</location>
    </subcellularLocation>
</comment>
<comment type="caution">
    <text evidence="10">The sequence shown here is derived from an EMBL/GenBank/DDBJ whole genome shotgun (WGS) entry which is preliminary data.</text>
</comment>
<dbReference type="CDD" id="cd00265">
    <property type="entry name" value="MADS_MEF2_like"/>
    <property type="match status" value="1"/>
</dbReference>
<dbReference type="AlphaFoldDB" id="A0A395J6I8"/>
<dbReference type="PANTHER" id="PTHR11945:SF534">
    <property type="entry name" value="MYOCYTE-SPECIFIC ENHANCER FACTOR 2"/>
    <property type="match status" value="1"/>
</dbReference>
<keyword evidence="2" id="KW-0805">Transcription regulation</keyword>
<feature type="compositionally biased region" description="Pro residues" evidence="7">
    <location>
        <begin position="318"/>
        <end position="331"/>
    </location>
</feature>